<dbReference type="OrthoDB" id="680708at2"/>
<keyword evidence="2" id="KW-1185">Reference proteome</keyword>
<dbReference type="Proteomes" id="UP000192756">
    <property type="component" value="Unassembled WGS sequence"/>
</dbReference>
<evidence type="ECO:0000313" key="1">
    <source>
        <dbReference type="EMBL" id="SMD02412.1"/>
    </source>
</evidence>
<dbReference type="RefSeq" id="WP_159451759.1">
    <property type="nucleotide sequence ID" value="NZ_FWXT01000004.1"/>
</dbReference>
<dbReference type="EMBL" id="FWXT01000004">
    <property type="protein sequence ID" value="SMD02412.1"/>
    <property type="molecule type" value="Genomic_DNA"/>
</dbReference>
<dbReference type="STRING" id="151894.SAMN04488524_4259"/>
<sequence length="272" mass="30038">MGKFDGKHLTGLIGPVVSRRGRNGMTILQTAPRKFKQTKATKQAANLFGLGSTLAKAIRKDLNMLIRSHYDGDMINRFNKPVKEVIRQCYNPETQKFNFSEDSFSRLTGAEFNIRSPLINSLWVRPEVHLDGNTLKINLPEITTDEQLKFPLRANVCELKIAVTLIAPEPGLRTYPLQQSITISKTQETVPAQEFVFEVPDGCLCVAGIGLNYFSLQDNIKTVINGPAFNPAGVCGAVISPGAFVLPPPEVVPNGKKASVWSDIHKLKLPRN</sequence>
<proteinExistence type="predicted"/>
<protein>
    <submittedName>
        <fullName evidence="1">Uncharacterized protein</fullName>
    </submittedName>
</protein>
<dbReference type="AlphaFoldDB" id="A0A1W2DZ99"/>
<name>A0A1W2DZ99_9SPHI</name>
<gene>
    <name evidence="1" type="ORF">SAMN04488524_4259</name>
</gene>
<organism evidence="1 2">
    <name type="scientific">Pedobacter africanus</name>
    <dbReference type="NCBI Taxonomy" id="151894"/>
    <lineage>
        <taxon>Bacteria</taxon>
        <taxon>Pseudomonadati</taxon>
        <taxon>Bacteroidota</taxon>
        <taxon>Sphingobacteriia</taxon>
        <taxon>Sphingobacteriales</taxon>
        <taxon>Sphingobacteriaceae</taxon>
        <taxon>Pedobacter</taxon>
    </lineage>
</organism>
<accession>A0A1W2DZ99</accession>
<reference evidence="2" key="1">
    <citation type="submission" date="2017-04" db="EMBL/GenBank/DDBJ databases">
        <authorList>
            <person name="Varghese N."/>
            <person name="Submissions S."/>
        </authorList>
    </citation>
    <scope>NUCLEOTIDE SEQUENCE [LARGE SCALE GENOMIC DNA]</scope>
    <source>
        <strain evidence="2">DSM 12126</strain>
    </source>
</reference>
<evidence type="ECO:0000313" key="2">
    <source>
        <dbReference type="Proteomes" id="UP000192756"/>
    </source>
</evidence>